<dbReference type="EMBL" id="FOHZ01000005">
    <property type="protein sequence ID" value="SET17826.1"/>
    <property type="molecule type" value="Genomic_DNA"/>
</dbReference>
<accession>A0A1I0CFD9</accession>
<dbReference type="NCBIfam" id="NF003708">
    <property type="entry name" value="PRK05325.1-3"/>
    <property type="match status" value="1"/>
</dbReference>
<reference evidence="4" key="1">
    <citation type="submission" date="2016-10" db="EMBL/GenBank/DDBJ databases">
        <authorList>
            <person name="Varghese N."/>
            <person name="Submissions S."/>
        </authorList>
    </citation>
    <scope>NUCLEOTIDE SEQUENCE [LARGE SCALE GENOMIC DNA]</scope>
    <source>
        <strain evidence="4">CGMCC 1.6489</strain>
    </source>
</reference>
<feature type="region of interest" description="Disordered" evidence="2">
    <location>
        <begin position="85"/>
        <end position="112"/>
    </location>
</feature>
<dbReference type="PANTHER" id="PTHR30510:SF2">
    <property type="entry name" value="UPF0229 PROTEIN YEAH"/>
    <property type="match status" value="1"/>
</dbReference>
<keyword evidence="4" id="KW-1185">Reference proteome</keyword>
<dbReference type="Pfam" id="PF04285">
    <property type="entry name" value="DUF444"/>
    <property type="match status" value="1"/>
</dbReference>
<organism evidence="3 4">
    <name type="scientific">Marinobacter segnicrescens</name>
    <dbReference type="NCBI Taxonomy" id="430453"/>
    <lineage>
        <taxon>Bacteria</taxon>
        <taxon>Pseudomonadati</taxon>
        <taxon>Pseudomonadota</taxon>
        <taxon>Gammaproteobacteria</taxon>
        <taxon>Pseudomonadales</taxon>
        <taxon>Marinobacteraceae</taxon>
        <taxon>Marinobacter</taxon>
    </lineage>
</organism>
<feature type="compositionally biased region" description="Gly residues" evidence="2">
    <location>
        <begin position="94"/>
        <end position="103"/>
    </location>
</feature>
<name>A0A1I0CFD9_9GAMM</name>
<dbReference type="STRING" id="430453.SAMN04487962_105115"/>
<evidence type="ECO:0000256" key="1">
    <source>
        <dbReference type="HAMAP-Rule" id="MF_01232"/>
    </source>
</evidence>
<dbReference type="PANTHER" id="PTHR30510">
    <property type="entry name" value="UPF0229 PROTEIN YEAH"/>
    <property type="match status" value="1"/>
</dbReference>
<comment type="similarity">
    <text evidence="1">Belongs to the UPF0229 family.</text>
</comment>
<sequence length="431" mass="49208">MGMTHIVDRRLNGKNKSAVNRERFLRRYRQHIKKAVADAVHKRSITDIERGESVSIPSRDIHEPTFHHGQGGKREVVHPGNQEFVAGDEIPKPEGGGGGGSGSGQASPDGEGMDEFAFQITQDEFLDFLFDDLELPNLARKKLKDTEAFTYHRSGFTTQGVPAKLDVVRSLRGAHARRLGLGGARRKKIRELEEQLAALKTAPDDLDPAFSHVDQIEALEAEIARLKANVRRIPFIDEIDLRYRQHIKKPKPATSAVMFCLMDVSGSMTQTHKDIAKRFFILLYLFLKKNYKKIDVVFIRHHTSAKEVDEEEFFYSRETGGTIVSSALKLMHKIIESRYSPDEWNIYAAQASDGDNWNDDSPICGKILADRIIPLVQYYAYVEITPQDHQMLWYEYEKIMERFPQSFAMQQIADPGEIYPVFRQLFERKAA</sequence>
<proteinExistence type="inferred from homology"/>
<evidence type="ECO:0000313" key="3">
    <source>
        <dbReference type="EMBL" id="SET17826.1"/>
    </source>
</evidence>
<protein>
    <recommendedName>
        <fullName evidence="1">UPF0229 protein SAMN04487962_105115</fullName>
    </recommendedName>
</protein>
<dbReference type="HAMAP" id="MF_01232">
    <property type="entry name" value="UPF0229"/>
    <property type="match status" value="1"/>
</dbReference>
<gene>
    <name evidence="3" type="ORF">SAMN04487962_105115</name>
</gene>
<dbReference type="OrthoDB" id="9788289at2"/>
<dbReference type="NCBIfam" id="NF003707">
    <property type="entry name" value="PRK05325.1-2"/>
    <property type="match status" value="1"/>
</dbReference>
<dbReference type="Proteomes" id="UP000198762">
    <property type="component" value="Unassembled WGS sequence"/>
</dbReference>
<dbReference type="AlphaFoldDB" id="A0A1I0CFD9"/>
<dbReference type="InterPro" id="IPR006698">
    <property type="entry name" value="UPF0229"/>
</dbReference>
<evidence type="ECO:0000313" key="4">
    <source>
        <dbReference type="Proteomes" id="UP000198762"/>
    </source>
</evidence>
<evidence type="ECO:0000256" key="2">
    <source>
        <dbReference type="SAM" id="MobiDB-lite"/>
    </source>
</evidence>